<reference evidence="2 3" key="1">
    <citation type="submission" date="2018-04" db="EMBL/GenBank/DDBJ databases">
        <title>The genome of golden apple snail Pomacea canaliculata provides insight into stress tolerance and invasive adaptation.</title>
        <authorList>
            <person name="Liu C."/>
            <person name="Liu B."/>
            <person name="Ren Y."/>
            <person name="Zhang Y."/>
            <person name="Wang H."/>
            <person name="Li S."/>
            <person name="Jiang F."/>
            <person name="Yin L."/>
            <person name="Zhang G."/>
            <person name="Qian W."/>
            <person name="Fan W."/>
        </authorList>
    </citation>
    <scope>NUCLEOTIDE SEQUENCE [LARGE SCALE GENOMIC DNA]</scope>
    <source>
        <strain evidence="2">SZHN2017</strain>
        <tissue evidence="2">Muscle</tissue>
    </source>
</reference>
<comment type="caution">
    <text evidence="2">The sequence shown here is derived from an EMBL/GenBank/DDBJ whole genome shotgun (WGS) entry which is preliminary data.</text>
</comment>
<feature type="region of interest" description="Disordered" evidence="1">
    <location>
        <begin position="108"/>
        <end position="131"/>
    </location>
</feature>
<accession>A0A2T7PYF5</accession>
<protein>
    <submittedName>
        <fullName evidence="2">Uncharacterized protein</fullName>
    </submittedName>
</protein>
<evidence type="ECO:0000313" key="3">
    <source>
        <dbReference type="Proteomes" id="UP000245119"/>
    </source>
</evidence>
<name>A0A2T7PYF5_POMCA</name>
<dbReference type="Proteomes" id="UP000245119">
    <property type="component" value="Linkage Group LG1"/>
</dbReference>
<dbReference type="AlphaFoldDB" id="A0A2T7PYF5"/>
<proteinExistence type="predicted"/>
<evidence type="ECO:0000313" key="2">
    <source>
        <dbReference type="EMBL" id="PVD38427.1"/>
    </source>
</evidence>
<evidence type="ECO:0000256" key="1">
    <source>
        <dbReference type="SAM" id="MobiDB-lite"/>
    </source>
</evidence>
<organism evidence="2 3">
    <name type="scientific">Pomacea canaliculata</name>
    <name type="common">Golden apple snail</name>
    <dbReference type="NCBI Taxonomy" id="400727"/>
    <lineage>
        <taxon>Eukaryota</taxon>
        <taxon>Metazoa</taxon>
        <taxon>Spiralia</taxon>
        <taxon>Lophotrochozoa</taxon>
        <taxon>Mollusca</taxon>
        <taxon>Gastropoda</taxon>
        <taxon>Caenogastropoda</taxon>
        <taxon>Architaenioglossa</taxon>
        <taxon>Ampullarioidea</taxon>
        <taxon>Ampullariidae</taxon>
        <taxon>Pomacea</taxon>
    </lineage>
</organism>
<sequence>MTPSKSLSGDNFSRLKQLLPPDAGYLQTPPVRLGSVCRTSSSHVLRSKRVCVTKWLLTRTQGTHTSGRLSYSGAVLNMMESWVMLLSPARTSRRRPLGVYSPAIRLSGQPADSLGQEQDNGGLRSGTDDPIDRPSLALVVVCGRRKH</sequence>
<dbReference type="EMBL" id="PZQS01000001">
    <property type="protein sequence ID" value="PVD38427.1"/>
    <property type="molecule type" value="Genomic_DNA"/>
</dbReference>
<gene>
    <name evidence="2" type="ORF">C0Q70_01042</name>
</gene>
<keyword evidence="3" id="KW-1185">Reference proteome</keyword>